<dbReference type="OrthoDB" id="1193786at2759"/>
<dbReference type="Proteomes" id="UP000596661">
    <property type="component" value="Chromosome 3"/>
</dbReference>
<sequence length="151" mass="16909">MSTTVALTGEPILSKLDRLDNMLRELEEINKGSNKSCSSPSKSSYESTQSSGTLTSEGHVSSIDDVSPRSLEKHCRPINHVVLEAEVKGNLIERLHRVEDRVLKLCLQMEEELIKARKMKEKKKSHTKKGLKQLVQQCVGGTKNSDLETHQ</sequence>
<dbReference type="EMBL" id="UZAU01000246">
    <property type="status" value="NOT_ANNOTATED_CDS"/>
    <property type="molecule type" value="Genomic_DNA"/>
</dbReference>
<reference evidence="2" key="1">
    <citation type="submission" date="2018-11" db="EMBL/GenBank/DDBJ databases">
        <authorList>
            <person name="Grassa J C."/>
        </authorList>
    </citation>
    <scope>NUCLEOTIDE SEQUENCE [LARGE SCALE GENOMIC DNA]</scope>
</reference>
<name>A0A803QWW5_CANSA</name>
<evidence type="ECO:0000313" key="2">
    <source>
        <dbReference type="EnsemblPlants" id="cds.novel_model_2397_5bd9a17a"/>
    </source>
</evidence>
<protein>
    <submittedName>
        <fullName evidence="2">Uncharacterized protein</fullName>
    </submittedName>
</protein>
<feature type="region of interest" description="Disordered" evidence="1">
    <location>
        <begin position="29"/>
        <end position="70"/>
    </location>
</feature>
<dbReference type="PANTHER" id="PTHR34190">
    <property type="entry name" value="EXPRESSED PROTEIN"/>
    <property type="match status" value="1"/>
</dbReference>
<gene>
    <name evidence="2" type="primary">LOC115709061</name>
</gene>
<dbReference type="EnsemblPlants" id="novel_model_2397_5bd9a17a">
    <property type="protein sequence ID" value="cds.novel_model_2397_5bd9a17a"/>
    <property type="gene ID" value="novel_gene_1287_5bd9a17a"/>
</dbReference>
<dbReference type="Gramene" id="novel_model_2397_5bd9a17a">
    <property type="protein sequence ID" value="cds.novel_model_2397_5bd9a17a"/>
    <property type="gene ID" value="novel_gene_1287_5bd9a17a"/>
</dbReference>
<dbReference type="GO" id="GO:0005811">
    <property type="term" value="C:lipid droplet"/>
    <property type="evidence" value="ECO:0007669"/>
    <property type="project" value="EnsemblPlants"/>
</dbReference>
<dbReference type="AlphaFoldDB" id="A0A803QWW5"/>
<reference evidence="2" key="2">
    <citation type="submission" date="2021-03" db="UniProtKB">
        <authorList>
            <consortium name="EnsemblPlants"/>
        </authorList>
    </citation>
    <scope>IDENTIFICATION</scope>
</reference>
<proteinExistence type="predicted"/>
<evidence type="ECO:0000313" key="3">
    <source>
        <dbReference type="Proteomes" id="UP000596661"/>
    </source>
</evidence>
<feature type="compositionally biased region" description="Low complexity" evidence="1">
    <location>
        <begin position="31"/>
        <end position="51"/>
    </location>
</feature>
<evidence type="ECO:0000256" key="1">
    <source>
        <dbReference type="SAM" id="MobiDB-lite"/>
    </source>
</evidence>
<organism evidence="2 3">
    <name type="scientific">Cannabis sativa</name>
    <name type="common">Hemp</name>
    <name type="synonym">Marijuana</name>
    <dbReference type="NCBI Taxonomy" id="3483"/>
    <lineage>
        <taxon>Eukaryota</taxon>
        <taxon>Viridiplantae</taxon>
        <taxon>Streptophyta</taxon>
        <taxon>Embryophyta</taxon>
        <taxon>Tracheophyta</taxon>
        <taxon>Spermatophyta</taxon>
        <taxon>Magnoliopsida</taxon>
        <taxon>eudicotyledons</taxon>
        <taxon>Gunneridae</taxon>
        <taxon>Pentapetalae</taxon>
        <taxon>rosids</taxon>
        <taxon>fabids</taxon>
        <taxon>Rosales</taxon>
        <taxon>Cannabaceae</taxon>
        <taxon>Cannabis</taxon>
    </lineage>
</organism>
<dbReference type="GO" id="GO:0005886">
    <property type="term" value="C:plasma membrane"/>
    <property type="evidence" value="ECO:0007669"/>
    <property type="project" value="EnsemblPlants"/>
</dbReference>
<accession>A0A803QWW5</accession>
<dbReference type="OMA" id="MALMEEP"/>
<dbReference type="PANTHER" id="PTHR34190:SF4">
    <property type="entry name" value="EXPRESSED PROTEIN"/>
    <property type="match status" value="1"/>
</dbReference>
<keyword evidence="3" id="KW-1185">Reference proteome</keyword>